<evidence type="ECO:0000256" key="5">
    <source>
        <dbReference type="ARBA" id="ARBA00022833"/>
    </source>
</evidence>
<evidence type="ECO:0000256" key="6">
    <source>
        <dbReference type="ARBA" id="ARBA00023015"/>
    </source>
</evidence>
<evidence type="ECO:0000313" key="12">
    <source>
        <dbReference type="EMBL" id="KOB74796.1"/>
    </source>
</evidence>
<evidence type="ECO:0000256" key="10">
    <source>
        <dbReference type="PROSITE-ProRule" id="PRU00042"/>
    </source>
</evidence>
<dbReference type="FunFam" id="3.30.160.60:FF:001228">
    <property type="entry name" value="Zinc finger protein 236"/>
    <property type="match status" value="1"/>
</dbReference>
<dbReference type="Pfam" id="PF00096">
    <property type="entry name" value="zf-C2H2"/>
    <property type="match status" value="1"/>
</dbReference>
<evidence type="ECO:0000256" key="7">
    <source>
        <dbReference type="ARBA" id="ARBA00023125"/>
    </source>
</evidence>
<dbReference type="PROSITE" id="PS00028">
    <property type="entry name" value="ZINC_FINGER_C2H2_1"/>
    <property type="match status" value="1"/>
</dbReference>
<dbReference type="EMBL" id="JTDY01001125">
    <property type="protein sequence ID" value="KOB74796.1"/>
    <property type="molecule type" value="Genomic_DNA"/>
</dbReference>
<dbReference type="PROSITE" id="PS50157">
    <property type="entry name" value="ZINC_FINGER_C2H2_2"/>
    <property type="match status" value="1"/>
</dbReference>
<gene>
    <name evidence="12" type="ORF">OBRU01_08806</name>
</gene>
<dbReference type="InterPro" id="IPR013087">
    <property type="entry name" value="Znf_C2H2_type"/>
</dbReference>
<evidence type="ECO:0000256" key="9">
    <source>
        <dbReference type="ARBA" id="ARBA00023242"/>
    </source>
</evidence>
<evidence type="ECO:0000256" key="3">
    <source>
        <dbReference type="ARBA" id="ARBA00022737"/>
    </source>
</evidence>
<keyword evidence="5" id="KW-0862">Zinc</keyword>
<keyword evidence="6" id="KW-0805">Transcription regulation</keyword>
<sequence>MYASQELLDRHQRKHSPGVVCPVCGVTVRAAIGTAFKSTGTYRAHKDKHAGTPRWRCEHCTRAFYLQSALIKHRRTHTGDIVQGYGHVPSAQGQTRGHVPSAQRQARGHAALALRALRASVLLAVRLDQASTDAHR</sequence>
<keyword evidence="8" id="KW-0804">Transcription</keyword>
<comment type="subcellular location">
    <subcellularLocation>
        <location evidence="1">Nucleus</location>
    </subcellularLocation>
</comment>
<dbReference type="Gene3D" id="3.30.160.60">
    <property type="entry name" value="Classic Zinc Finger"/>
    <property type="match status" value="1"/>
</dbReference>
<keyword evidence="2" id="KW-0479">Metal-binding</keyword>
<name>A0A0L7LHV5_OPEBR</name>
<protein>
    <recommendedName>
        <fullName evidence="11">C2H2-type domain-containing protein</fullName>
    </recommendedName>
</protein>
<keyword evidence="9" id="KW-0539">Nucleus</keyword>
<dbReference type="GO" id="GO:0008270">
    <property type="term" value="F:zinc ion binding"/>
    <property type="evidence" value="ECO:0007669"/>
    <property type="project" value="UniProtKB-KW"/>
</dbReference>
<organism evidence="12 13">
    <name type="scientific">Operophtera brumata</name>
    <name type="common">Winter moth</name>
    <name type="synonym">Phalaena brumata</name>
    <dbReference type="NCBI Taxonomy" id="104452"/>
    <lineage>
        <taxon>Eukaryota</taxon>
        <taxon>Metazoa</taxon>
        <taxon>Ecdysozoa</taxon>
        <taxon>Arthropoda</taxon>
        <taxon>Hexapoda</taxon>
        <taxon>Insecta</taxon>
        <taxon>Pterygota</taxon>
        <taxon>Neoptera</taxon>
        <taxon>Endopterygota</taxon>
        <taxon>Lepidoptera</taxon>
        <taxon>Glossata</taxon>
        <taxon>Ditrysia</taxon>
        <taxon>Geometroidea</taxon>
        <taxon>Geometridae</taxon>
        <taxon>Larentiinae</taxon>
        <taxon>Operophtera</taxon>
    </lineage>
</organism>
<dbReference type="GO" id="GO:0005634">
    <property type="term" value="C:nucleus"/>
    <property type="evidence" value="ECO:0007669"/>
    <property type="project" value="UniProtKB-SubCell"/>
</dbReference>
<dbReference type="InterPro" id="IPR050331">
    <property type="entry name" value="Zinc_finger"/>
</dbReference>
<dbReference type="GO" id="GO:0010468">
    <property type="term" value="P:regulation of gene expression"/>
    <property type="evidence" value="ECO:0007669"/>
    <property type="project" value="TreeGrafter"/>
</dbReference>
<accession>A0A0L7LHV5</accession>
<dbReference type="GO" id="GO:0003677">
    <property type="term" value="F:DNA binding"/>
    <property type="evidence" value="ECO:0007669"/>
    <property type="project" value="UniProtKB-KW"/>
</dbReference>
<comment type="caution">
    <text evidence="12">The sequence shown here is derived from an EMBL/GenBank/DDBJ whole genome shotgun (WGS) entry which is preliminary data.</text>
</comment>
<dbReference type="PANTHER" id="PTHR16515:SF66">
    <property type="entry name" value="C2H2-TYPE DOMAIN-CONTAINING PROTEIN"/>
    <property type="match status" value="1"/>
</dbReference>
<feature type="domain" description="C2H2-type" evidence="11">
    <location>
        <begin position="55"/>
        <end position="80"/>
    </location>
</feature>
<dbReference type="InterPro" id="IPR036236">
    <property type="entry name" value="Znf_C2H2_sf"/>
</dbReference>
<keyword evidence="4 10" id="KW-0863">Zinc-finger</keyword>
<dbReference type="PANTHER" id="PTHR16515">
    <property type="entry name" value="PR DOMAIN ZINC FINGER PROTEIN"/>
    <property type="match status" value="1"/>
</dbReference>
<dbReference type="AlphaFoldDB" id="A0A0L7LHV5"/>
<keyword evidence="7" id="KW-0238">DNA-binding</keyword>
<evidence type="ECO:0000259" key="11">
    <source>
        <dbReference type="PROSITE" id="PS50157"/>
    </source>
</evidence>
<evidence type="ECO:0000313" key="13">
    <source>
        <dbReference type="Proteomes" id="UP000037510"/>
    </source>
</evidence>
<evidence type="ECO:0000256" key="1">
    <source>
        <dbReference type="ARBA" id="ARBA00004123"/>
    </source>
</evidence>
<dbReference type="Proteomes" id="UP000037510">
    <property type="component" value="Unassembled WGS sequence"/>
</dbReference>
<evidence type="ECO:0000256" key="4">
    <source>
        <dbReference type="ARBA" id="ARBA00022771"/>
    </source>
</evidence>
<proteinExistence type="predicted"/>
<dbReference type="SMART" id="SM00355">
    <property type="entry name" value="ZnF_C2H2"/>
    <property type="match status" value="2"/>
</dbReference>
<reference evidence="12 13" key="1">
    <citation type="journal article" date="2015" name="Genome Biol. Evol.">
        <title>The genome of winter moth (Operophtera brumata) provides a genomic perspective on sexual dimorphism and phenology.</title>
        <authorList>
            <person name="Derks M.F."/>
            <person name="Smit S."/>
            <person name="Salis L."/>
            <person name="Schijlen E."/>
            <person name="Bossers A."/>
            <person name="Mateman C."/>
            <person name="Pijl A.S."/>
            <person name="de Ridder D."/>
            <person name="Groenen M.A."/>
            <person name="Visser M.E."/>
            <person name="Megens H.J."/>
        </authorList>
    </citation>
    <scope>NUCLEOTIDE SEQUENCE [LARGE SCALE GENOMIC DNA]</scope>
    <source>
        <strain evidence="12">WM2013NL</strain>
        <tissue evidence="12">Head and thorax</tissue>
    </source>
</reference>
<dbReference type="STRING" id="104452.A0A0L7LHV5"/>
<keyword evidence="3" id="KW-0677">Repeat</keyword>
<evidence type="ECO:0000256" key="8">
    <source>
        <dbReference type="ARBA" id="ARBA00023163"/>
    </source>
</evidence>
<evidence type="ECO:0000256" key="2">
    <source>
        <dbReference type="ARBA" id="ARBA00022723"/>
    </source>
</evidence>
<keyword evidence="13" id="KW-1185">Reference proteome</keyword>
<dbReference type="SUPFAM" id="SSF57667">
    <property type="entry name" value="beta-beta-alpha zinc fingers"/>
    <property type="match status" value="1"/>
</dbReference>